<accession>A0A0M3J3D8</accession>
<name>A0A0M3J3D8_ANISI</name>
<organism evidence="2">
    <name type="scientific">Anisakis simplex</name>
    <name type="common">Herring worm</name>
    <dbReference type="NCBI Taxonomy" id="6269"/>
    <lineage>
        <taxon>Eukaryota</taxon>
        <taxon>Metazoa</taxon>
        <taxon>Ecdysozoa</taxon>
        <taxon>Nematoda</taxon>
        <taxon>Chromadorea</taxon>
        <taxon>Rhabditida</taxon>
        <taxon>Spirurina</taxon>
        <taxon>Ascaridomorpha</taxon>
        <taxon>Ascaridoidea</taxon>
        <taxon>Anisakidae</taxon>
        <taxon>Anisakis</taxon>
        <taxon>Anisakis simplex complex</taxon>
    </lineage>
</organism>
<proteinExistence type="predicted"/>
<feature type="compositionally biased region" description="Polar residues" evidence="1">
    <location>
        <begin position="202"/>
        <end position="214"/>
    </location>
</feature>
<sequence>LARLEIELQRMQEGESRSAKSNKFQFSSDSFKDDALDDEKCHQKCNERLKSSLDMVKVHQGFGSIGVPPVVDATDLMLFCRYDSEHDKCLRECGFTVQFNMRDFVCKQHYAEMESLLSCYTKAAPALQRQCGAQRCGPYDGLTQTDKSLIGSLRTQMSRFSVRHNVHPGGAARELQQQTRRRTRAQIPSQLHSRTGHLLAKTTPTGRRSSSAKTLTRLWRSRQSY</sequence>
<dbReference type="AlphaFoldDB" id="A0A0M3J3D8"/>
<feature type="region of interest" description="Disordered" evidence="1">
    <location>
        <begin position="200"/>
        <end position="225"/>
    </location>
</feature>
<evidence type="ECO:0000256" key="1">
    <source>
        <dbReference type="SAM" id="MobiDB-lite"/>
    </source>
</evidence>
<reference evidence="2" key="1">
    <citation type="submission" date="2017-02" db="UniProtKB">
        <authorList>
            <consortium name="WormBaseParasite"/>
        </authorList>
    </citation>
    <scope>IDENTIFICATION</scope>
</reference>
<dbReference type="WBParaSite" id="ASIM_0000205101-mRNA-1">
    <property type="protein sequence ID" value="ASIM_0000205101-mRNA-1"/>
    <property type="gene ID" value="ASIM_0000205101"/>
</dbReference>
<protein>
    <submittedName>
        <fullName evidence="2">Secreted protein</fullName>
    </submittedName>
</protein>
<evidence type="ECO:0000313" key="2">
    <source>
        <dbReference type="WBParaSite" id="ASIM_0000205101-mRNA-1"/>
    </source>
</evidence>